<keyword evidence="2" id="KW-0805">Transcription regulation</keyword>
<keyword evidence="4" id="KW-0804">Transcription</keyword>
<reference evidence="6 7" key="1">
    <citation type="journal article" date="2019" name="Int. J. Syst. Evol. Microbiol.">
        <title>The Global Catalogue of Microorganisms (GCM) 10K type strain sequencing project: providing services to taxonomists for standard genome sequencing and annotation.</title>
        <authorList>
            <consortium name="The Broad Institute Genomics Platform"/>
            <consortium name="The Broad Institute Genome Sequencing Center for Infectious Disease"/>
            <person name="Wu L."/>
            <person name="Ma J."/>
        </authorList>
    </citation>
    <scope>NUCLEOTIDE SEQUENCE [LARGE SCALE GENOMIC DNA]</scope>
    <source>
        <strain evidence="6 7">JCM 14368</strain>
    </source>
</reference>
<organism evidence="6 7">
    <name type="scientific">Deinococcus depolymerans</name>
    <dbReference type="NCBI Taxonomy" id="392408"/>
    <lineage>
        <taxon>Bacteria</taxon>
        <taxon>Thermotogati</taxon>
        <taxon>Deinococcota</taxon>
        <taxon>Deinococci</taxon>
        <taxon>Deinococcales</taxon>
        <taxon>Deinococcaceae</taxon>
        <taxon>Deinococcus</taxon>
    </lineage>
</organism>
<keyword evidence="3" id="KW-0238">DNA-binding</keyword>
<evidence type="ECO:0000313" key="6">
    <source>
        <dbReference type="EMBL" id="GAA0512285.1"/>
    </source>
</evidence>
<evidence type="ECO:0000256" key="2">
    <source>
        <dbReference type="ARBA" id="ARBA00023015"/>
    </source>
</evidence>
<feature type="domain" description="Transcriptional regulator LacI/GalR-like sensor" evidence="5">
    <location>
        <begin position="1"/>
        <end position="60"/>
    </location>
</feature>
<gene>
    <name evidence="6" type="ORF">GCM10008937_20110</name>
</gene>
<dbReference type="PANTHER" id="PTHR30146:SF148">
    <property type="entry name" value="HTH-TYPE TRANSCRIPTIONAL REPRESSOR PURR-RELATED"/>
    <property type="match status" value="1"/>
</dbReference>
<dbReference type="PANTHER" id="PTHR30146">
    <property type="entry name" value="LACI-RELATED TRANSCRIPTIONAL REPRESSOR"/>
    <property type="match status" value="1"/>
</dbReference>
<dbReference type="Gene3D" id="3.40.50.2300">
    <property type="match status" value="1"/>
</dbReference>
<dbReference type="EMBL" id="BAAADB010000016">
    <property type="protein sequence ID" value="GAA0512285.1"/>
    <property type="molecule type" value="Genomic_DNA"/>
</dbReference>
<evidence type="ECO:0000256" key="1">
    <source>
        <dbReference type="ARBA" id="ARBA00022491"/>
    </source>
</evidence>
<dbReference type="Pfam" id="PF13377">
    <property type="entry name" value="Peripla_BP_3"/>
    <property type="match status" value="1"/>
</dbReference>
<dbReference type="InterPro" id="IPR046335">
    <property type="entry name" value="LacI/GalR-like_sensor"/>
</dbReference>
<proteinExistence type="predicted"/>
<accession>A0ABN1C671</accession>
<evidence type="ECO:0000256" key="4">
    <source>
        <dbReference type="ARBA" id="ARBA00023163"/>
    </source>
</evidence>
<dbReference type="SUPFAM" id="SSF53822">
    <property type="entry name" value="Periplasmic binding protein-like I"/>
    <property type="match status" value="1"/>
</dbReference>
<protein>
    <recommendedName>
        <fullName evidence="5">Transcriptional regulator LacI/GalR-like sensor domain-containing protein</fullName>
    </recommendedName>
</protein>
<evidence type="ECO:0000256" key="3">
    <source>
        <dbReference type="ARBA" id="ARBA00023125"/>
    </source>
</evidence>
<comment type="caution">
    <text evidence="6">The sequence shown here is derived from an EMBL/GenBank/DDBJ whole genome shotgun (WGS) entry which is preliminary data.</text>
</comment>
<evidence type="ECO:0000313" key="7">
    <source>
        <dbReference type="Proteomes" id="UP001500191"/>
    </source>
</evidence>
<dbReference type="InterPro" id="IPR028082">
    <property type="entry name" value="Peripla_BP_I"/>
</dbReference>
<sequence length="65" mass="6983">MGFDDLPGSQFTLPPLTSVHHPAREMGELAARHLLTRLNDPDAPAGLPGLDITLSVRESVRAARP</sequence>
<keyword evidence="7" id="KW-1185">Reference proteome</keyword>
<name>A0ABN1C671_9DEIO</name>
<evidence type="ECO:0000259" key="5">
    <source>
        <dbReference type="Pfam" id="PF13377"/>
    </source>
</evidence>
<keyword evidence="1" id="KW-0678">Repressor</keyword>
<dbReference type="Proteomes" id="UP001500191">
    <property type="component" value="Unassembled WGS sequence"/>
</dbReference>